<evidence type="ECO:0000313" key="1">
    <source>
        <dbReference type="WBParaSite" id="ASIM_0001906101-mRNA-1"/>
    </source>
</evidence>
<name>A0A0M3KDK8_ANISI</name>
<proteinExistence type="predicted"/>
<dbReference type="InterPro" id="IPR015943">
    <property type="entry name" value="WD40/YVTN_repeat-like_dom_sf"/>
</dbReference>
<dbReference type="PANTHER" id="PTHR14494:SF0">
    <property type="entry name" value="ALADIN"/>
    <property type="match status" value="1"/>
</dbReference>
<accession>A0A0M3KDK8</accession>
<dbReference type="SUPFAM" id="SSF82171">
    <property type="entry name" value="DPP6 N-terminal domain-like"/>
    <property type="match status" value="1"/>
</dbReference>
<dbReference type="WBParaSite" id="ASIM_0001906101-mRNA-1">
    <property type="protein sequence ID" value="ASIM_0001906101-mRNA-1"/>
    <property type="gene ID" value="ASIM_0001906101"/>
</dbReference>
<dbReference type="GO" id="GO:0006913">
    <property type="term" value="P:nucleocytoplasmic transport"/>
    <property type="evidence" value="ECO:0007669"/>
    <property type="project" value="TreeGrafter"/>
</dbReference>
<dbReference type="AlphaFoldDB" id="A0A0M3KDK8"/>
<dbReference type="PANTHER" id="PTHR14494">
    <property type="entry name" value="ALADIN/ADRACALIN/AAAS"/>
    <property type="match status" value="1"/>
</dbReference>
<organism evidence="1">
    <name type="scientific">Anisakis simplex</name>
    <name type="common">Herring worm</name>
    <dbReference type="NCBI Taxonomy" id="6269"/>
    <lineage>
        <taxon>Eukaryota</taxon>
        <taxon>Metazoa</taxon>
        <taxon>Ecdysozoa</taxon>
        <taxon>Nematoda</taxon>
        <taxon>Chromadorea</taxon>
        <taxon>Rhabditida</taxon>
        <taxon>Spirurina</taxon>
        <taxon>Ascaridomorpha</taxon>
        <taxon>Ascaridoidea</taxon>
        <taxon>Anisakidae</taxon>
        <taxon>Anisakis</taxon>
        <taxon>Anisakis simplex complex</taxon>
    </lineage>
</organism>
<dbReference type="GO" id="GO:0005643">
    <property type="term" value="C:nuclear pore"/>
    <property type="evidence" value="ECO:0007669"/>
    <property type="project" value="TreeGrafter"/>
</dbReference>
<protein>
    <submittedName>
        <fullName evidence="1">WD_REPEATS_REGION domain-containing protein</fullName>
    </submittedName>
</protein>
<reference evidence="1" key="1">
    <citation type="submission" date="2017-02" db="UniProtKB">
        <authorList>
            <consortium name="WormBaseParasite"/>
        </authorList>
    </citation>
    <scope>IDENTIFICATION</scope>
</reference>
<dbReference type="Gene3D" id="2.130.10.10">
    <property type="entry name" value="YVTN repeat-like/Quinoprotein amine dehydrogenase"/>
    <property type="match status" value="1"/>
</dbReference>
<sequence length="178" mass="20467">LSDHVRIYSFGNTSRSPITLKHPRQKSVTHMTWKPFDTMLLAVACADAILIWRLNPKTFTNRVYDRNTNWSEERWSGLHGGCISAVWSNDSTYLLFANRDQPCIYSVRFATRIELSQDGNQILRSYGAETQIEVYNLCEVSYANDDETRHIGGSIHNMQLSPDGKRLAVSFKSLFRFI</sequence>
<dbReference type="InterPro" id="IPR045139">
    <property type="entry name" value="Aladin"/>
</dbReference>